<evidence type="ECO:0000313" key="8">
    <source>
        <dbReference type="EMBL" id="CAG2240079.1"/>
    </source>
</evidence>
<dbReference type="AlphaFoldDB" id="A0A8S3UCA5"/>
<comment type="similarity">
    <text evidence="2">Belongs to the mitochondrion-specific ribosomal protein mS33 family.</text>
</comment>
<organism evidence="8 9">
    <name type="scientific">Mytilus edulis</name>
    <name type="common">Blue mussel</name>
    <dbReference type="NCBI Taxonomy" id="6550"/>
    <lineage>
        <taxon>Eukaryota</taxon>
        <taxon>Metazoa</taxon>
        <taxon>Spiralia</taxon>
        <taxon>Lophotrochozoa</taxon>
        <taxon>Mollusca</taxon>
        <taxon>Bivalvia</taxon>
        <taxon>Autobranchia</taxon>
        <taxon>Pteriomorphia</taxon>
        <taxon>Mytilida</taxon>
        <taxon>Mytiloidea</taxon>
        <taxon>Mytilidae</taxon>
        <taxon>Mytilinae</taxon>
        <taxon>Mytilus</taxon>
    </lineage>
</organism>
<reference evidence="8" key="1">
    <citation type="submission" date="2021-03" db="EMBL/GenBank/DDBJ databases">
        <authorList>
            <person name="Bekaert M."/>
        </authorList>
    </citation>
    <scope>NUCLEOTIDE SEQUENCE</scope>
</reference>
<evidence type="ECO:0000256" key="6">
    <source>
        <dbReference type="ARBA" id="ARBA00035132"/>
    </source>
</evidence>
<dbReference type="PANTHER" id="PTHR13362">
    <property type="entry name" value="MITOCHONDRIAL RIBOSOMAL PROTEIN S33"/>
    <property type="match status" value="1"/>
</dbReference>
<dbReference type="Pfam" id="PF08293">
    <property type="entry name" value="MRP-S33"/>
    <property type="match status" value="1"/>
</dbReference>
<comment type="caution">
    <text evidence="8">The sequence shown here is derived from an EMBL/GenBank/DDBJ whole genome shotgun (WGS) entry which is preliminary data.</text>
</comment>
<sequence>MKNLITEGYSSRVWSQDKPILIGCSSDMMSWAAKYAESERRTETKLSELPPLSEHPRLYPIGFSFKHSILKKMSGSRYAARMARLSSKIFGEVSPTDTKLSRKVVDLMSKPYYHEQPEVVNYYPKHFEVTRLMKTLRHFGLFRSEHLDFTEEMERLRKLRGKGRPARDARKRKKKNKIIKIY</sequence>
<evidence type="ECO:0000256" key="2">
    <source>
        <dbReference type="ARBA" id="ARBA00008970"/>
    </source>
</evidence>
<gene>
    <name evidence="8" type="ORF">MEDL_52401</name>
</gene>
<comment type="subcellular location">
    <subcellularLocation>
        <location evidence="1">Mitochondrion</location>
    </subcellularLocation>
</comment>
<accession>A0A8S3UCA5</accession>
<feature type="region of interest" description="Disordered" evidence="7">
    <location>
        <begin position="160"/>
        <end position="182"/>
    </location>
</feature>
<evidence type="ECO:0000256" key="5">
    <source>
        <dbReference type="ARBA" id="ARBA00023274"/>
    </source>
</evidence>
<evidence type="ECO:0000256" key="1">
    <source>
        <dbReference type="ARBA" id="ARBA00004173"/>
    </source>
</evidence>
<dbReference type="Proteomes" id="UP000683360">
    <property type="component" value="Unassembled WGS sequence"/>
</dbReference>
<name>A0A8S3UCA5_MYTED</name>
<dbReference type="OrthoDB" id="5980584at2759"/>
<keyword evidence="3" id="KW-0689">Ribosomal protein</keyword>
<keyword evidence="5" id="KW-0687">Ribonucleoprotein</keyword>
<evidence type="ECO:0000256" key="3">
    <source>
        <dbReference type="ARBA" id="ARBA00022980"/>
    </source>
</evidence>
<evidence type="ECO:0000313" key="9">
    <source>
        <dbReference type="Proteomes" id="UP000683360"/>
    </source>
</evidence>
<dbReference type="GO" id="GO:0005840">
    <property type="term" value="C:ribosome"/>
    <property type="evidence" value="ECO:0007669"/>
    <property type="project" value="UniProtKB-KW"/>
</dbReference>
<keyword evidence="9" id="KW-1185">Reference proteome</keyword>
<dbReference type="InterPro" id="IPR013219">
    <property type="entry name" value="Ribosomal_mS33"/>
</dbReference>
<dbReference type="GO" id="GO:1990904">
    <property type="term" value="C:ribonucleoprotein complex"/>
    <property type="evidence" value="ECO:0007669"/>
    <property type="project" value="UniProtKB-KW"/>
</dbReference>
<dbReference type="GO" id="GO:0005739">
    <property type="term" value="C:mitochondrion"/>
    <property type="evidence" value="ECO:0007669"/>
    <property type="project" value="UniProtKB-SubCell"/>
</dbReference>
<dbReference type="PANTHER" id="PTHR13362:SF2">
    <property type="entry name" value="SMALL RIBOSOMAL SUBUNIT PROTEIN MS33"/>
    <property type="match status" value="1"/>
</dbReference>
<protein>
    <recommendedName>
        <fullName evidence="6">Small ribosomal subunit protein mS33</fullName>
    </recommendedName>
</protein>
<keyword evidence="4" id="KW-0496">Mitochondrion</keyword>
<evidence type="ECO:0000256" key="4">
    <source>
        <dbReference type="ARBA" id="ARBA00023128"/>
    </source>
</evidence>
<dbReference type="EMBL" id="CAJPWZ010002546">
    <property type="protein sequence ID" value="CAG2240079.1"/>
    <property type="molecule type" value="Genomic_DNA"/>
</dbReference>
<proteinExistence type="inferred from homology"/>
<evidence type="ECO:0000256" key="7">
    <source>
        <dbReference type="SAM" id="MobiDB-lite"/>
    </source>
</evidence>